<dbReference type="GO" id="GO:0005886">
    <property type="term" value="C:plasma membrane"/>
    <property type="evidence" value="ECO:0007669"/>
    <property type="project" value="UniProtKB-SubCell"/>
</dbReference>
<dbReference type="InterPro" id="IPR027417">
    <property type="entry name" value="P-loop_NTPase"/>
</dbReference>
<evidence type="ECO:0000256" key="5">
    <source>
        <dbReference type="ARBA" id="ARBA00022741"/>
    </source>
</evidence>
<dbReference type="InterPro" id="IPR013563">
    <property type="entry name" value="Oligopep_ABC_C"/>
</dbReference>
<comment type="similarity">
    <text evidence="2">Belongs to the ABC transporter superfamily.</text>
</comment>
<comment type="subcellular location">
    <subcellularLocation>
        <location evidence="1">Cell inner membrane</location>
        <topology evidence="1">Peripheral membrane protein</topology>
    </subcellularLocation>
</comment>
<dbReference type="PANTHER" id="PTHR43297:SF2">
    <property type="entry name" value="DIPEPTIDE TRANSPORT ATP-BINDING PROTEIN DPPD"/>
    <property type="match status" value="1"/>
</dbReference>
<reference evidence="10" key="1">
    <citation type="submission" date="2017-01" db="EMBL/GenBank/DDBJ databases">
        <authorList>
            <person name="Varghese N."/>
            <person name="Submissions S."/>
        </authorList>
    </citation>
    <scope>NUCLEOTIDE SEQUENCE [LARGE SCALE GENOMIC DNA]</scope>
    <source>
        <strain evidence="10">DSM 19945</strain>
    </source>
</reference>
<dbReference type="NCBIfam" id="NF007739">
    <property type="entry name" value="PRK10419.1"/>
    <property type="match status" value="2"/>
</dbReference>
<proteinExistence type="inferred from homology"/>
<dbReference type="NCBIfam" id="NF008453">
    <property type="entry name" value="PRK11308.1"/>
    <property type="match status" value="2"/>
</dbReference>
<dbReference type="CDD" id="cd03257">
    <property type="entry name" value="ABC_NikE_OppD_transporters"/>
    <property type="match status" value="2"/>
</dbReference>
<keyword evidence="10" id="KW-1185">Reference proteome</keyword>
<organism evidence="9 10">
    <name type="scientific">Rhodobacter aestuarii</name>
    <dbReference type="NCBI Taxonomy" id="453582"/>
    <lineage>
        <taxon>Bacteria</taxon>
        <taxon>Pseudomonadati</taxon>
        <taxon>Pseudomonadota</taxon>
        <taxon>Alphaproteobacteria</taxon>
        <taxon>Rhodobacterales</taxon>
        <taxon>Rhodobacter group</taxon>
        <taxon>Rhodobacter</taxon>
    </lineage>
</organism>
<dbReference type="Proteomes" id="UP000186221">
    <property type="component" value="Unassembled WGS sequence"/>
</dbReference>
<sequence length="541" mass="59485">MTITSPGATPVLSVRDLTVALPGNLDRPFAVENVSFDLQPSEILCIIGESGSGKSVTANTVMGLLPDVMRVTDGQIAFRGRQLLGLPESELRKLRGRAVSIIFQDPLSALNPLMTVGDQIREVLDAHAIGTVESRAAKVLEMLTEVGLPEPTLIQHQYPFRLSGGQRQRVMIAMALALDPDILIADEPTTALDVTTQAQILDLIRRIQQRKGMSVMFITHDFGVVAEIADRVIVMEKGRMVEQGTAQQVLNAPEHPYTQKLIAAVPSLREEDRARETAKYVVMQVKDLQKTYRTRSGFLGRMREVHAVNGISFDLHKGETLGIVGESGSGKSSMGKVLMKLIEADGGEIRFQGEDVAKMTEEEFRPLRARIQMIFQDPFASLNPRFTIGQALTVGPVAHSLLTHADARAKAEDLLEQVGLDASAYDRYPHEFSGGQRQRVGIARALMFDPEVIVADEAVSALDVSIQAQVLELLDRIRKERKLAMIFITHDLRVASQISDEILVMHRGKMVEYGPPSRIFHAPEHDYTRSLVAAIPGAKAA</sequence>
<dbReference type="InterPro" id="IPR003439">
    <property type="entry name" value="ABC_transporter-like_ATP-bd"/>
</dbReference>
<dbReference type="InterPro" id="IPR017871">
    <property type="entry name" value="ABC_transporter-like_CS"/>
</dbReference>
<dbReference type="GO" id="GO:0015833">
    <property type="term" value="P:peptide transport"/>
    <property type="evidence" value="ECO:0007669"/>
    <property type="project" value="InterPro"/>
</dbReference>
<evidence type="ECO:0000256" key="7">
    <source>
        <dbReference type="ARBA" id="ARBA00023136"/>
    </source>
</evidence>
<dbReference type="GO" id="GO:0055085">
    <property type="term" value="P:transmembrane transport"/>
    <property type="evidence" value="ECO:0007669"/>
    <property type="project" value="UniProtKB-ARBA"/>
</dbReference>
<dbReference type="GO" id="GO:0016887">
    <property type="term" value="F:ATP hydrolysis activity"/>
    <property type="evidence" value="ECO:0007669"/>
    <property type="project" value="InterPro"/>
</dbReference>
<gene>
    <name evidence="9" type="ORF">SAMN05421580_103174</name>
</gene>
<dbReference type="SMART" id="SM00382">
    <property type="entry name" value="AAA"/>
    <property type="match status" value="2"/>
</dbReference>
<protein>
    <submittedName>
        <fullName evidence="9">Peptide/nickel transport system ATP-binding protein</fullName>
    </submittedName>
</protein>
<evidence type="ECO:0000256" key="4">
    <source>
        <dbReference type="ARBA" id="ARBA00022475"/>
    </source>
</evidence>
<dbReference type="NCBIfam" id="NF010167">
    <property type="entry name" value="PRK13648.1"/>
    <property type="match status" value="2"/>
</dbReference>
<dbReference type="EMBL" id="FTOG01000003">
    <property type="protein sequence ID" value="SIS67648.1"/>
    <property type="molecule type" value="Genomic_DNA"/>
</dbReference>
<keyword evidence="5" id="KW-0547">Nucleotide-binding</keyword>
<dbReference type="PROSITE" id="PS00211">
    <property type="entry name" value="ABC_TRANSPORTER_1"/>
    <property type="match status" value="2"/>
</dbReference>
<evidence type="ECO:0000256" key="3">
    <source>
        <dbReference type="ARBA" id="ARBA00022448"/>
    </source>
</evidence>
<evidence type="ECO:0000259" key="8">
    <source>
        <dbReference type="PROSITE" id="PS50893"/>
    </source>
</evidence>
<dbReference type="GO" id="GO:0005524">
    <property type="term" value="F:ATP binding"/>
    <property type="evidence" value="ECO:0007669"/>
    <property type="project" value="UniProtKB-KW"/>
</dbReference>
<dbReference type="InterPro" id="IPR003593">
    <property type="entry name" value="AAA+_ATPase"/>
</dbReference>
<dbReference type="RefSeq" id="WP_076484178.1">
    <property type="nucleotide sequence ID" value="NZ_FTOG01000003.1"/>
</dbReference>
<keyword evidence="3" id="KW-0813">Transport</keyword>
<evidence type="ECO:0000313" key="9">
    <source>
        <dbReference type="EMBL" id="SIS67648.1"/>
    </source>
</evidence>
<evidence type="ECO:0000256" key="1">
    <source>
        <dbReference type="ARBA" id="ARBA00004417"/>
    </source>
</evidence>
<dbReference type="SUPFAM" id="SSF52540">
    <property type="entry name" value="P-loop containing nucleoside triphosphate hydrolases"/>
    <property type="match status" value="2"/>
</dbReference>
<dbReference type="FunFam" id="3.40.50.300:FF:000016">
    <property type="entry name" value="Oligopeptide ABC transporter ATP-binding component"/>
    <property type="match status" value="2"/>
</dbReference>
<keyword evidence="7" id="KW-0472">Membrane</keyword>
<dbReference type="STRING" id="453582.SAMN05421580_103174"/>
<accession>A0A1N7L1C3</accession>
<dbReference type="PANTHER" id="PTHR43297">
    <property type="entry name" value="OLIGOPEPTIDE TRANSPORT ATP-BINDING PROTEIN APPD"/>
    <property type="match status" value="1"/>
</dbReference>
<keyword evidence="6 9" id="KW-0067">ATP-binding</keyword>
<dbReference type="OrthoDB" id="9802264at2"/>
<feature type="domain" description="ABC transporter" evidence="8">
    <location>
        <begin position="283"/>
        <end position="532"/>
    </location>
</feature>
<keyword evidence="4" id="KW-1003">Cell membrane</keyword>
<evidence type="ECO:0000256" key="6">
    <source>
        <dbReference type="ARBA" id="ARBA00022840"/>
    </source>
</evidence>
<evidence type="ECO:0000313" key="10">
    <source>
        <dbReference type="Proteomes" id="UP000186221"/>
    </source>
</evidence>
<name>A0A1N7L1C3_9RHOB</name>
<feature type="domain" description="ABC transporter" evidence="8">
    <location>
        <begin position="12"/>
        <end position="262"/>
    </location>
</feature>
<dbReference type="InterPro" id="IPR050388">
    <property type="entry name" value="ABC_Ni/Peptide_Import"/>
</dbReference>
<dbReference type="Gene3D" id="3.40.50.300">
    <property type="entry name" value="P-loop containing nucleotide triphosphate hydrolases"/>
    <property type="match status" value="2"/>
</dbReference>
<dbReference type="Pfam" id="PF00005">
    <property type="entry name" value="ABC_tran"/>
    <property type="match status" value="2"/>
</dbReference>
<dbReference type="AlphaFoldDB" id="A0A1N7L1C3"/>
<dbReference type="Pfam" id="PF08352">
    <property type="entry name" value="oligo_HPY"/>
    <property type="match status" value="2"/>
</dbReference>
<dbReference type="PROSITE" id="PS50893">
    <property type="entry name" value="ABC_TRANSPORTER_2"/>
    <property type="match status" value="2"/>
</dbReference>
<evidence type="ECO:0000256" key="2">
    <source>
        <dbReference type="ARBA" id="ARBA00005417"/>
    </source>
</evidence>